<organism evidence="10 11">
    <name type="scientific">Ornatilinea apprima</name>
    <dbReference type="NCBI Taxonomy" id="1134406"/>
    <lineage>
        <taxon>Bacteria</taxon>
        <taxon>Bacillati</taxon>
        <taxon>Chloroflexota</taxon>
        <taxon>Anaerolineae</taxon>
        <taxon>Anaerolineales</taxon>
        <taxon>Anaerolineaceae</taxon>
        <taxon>Ornatilinea</taxon>
    </lineage>
</organism>
<dbReference type="InterPro" id="IPR027417">
    <property type="entry name" value="P-loop_NTPase"/>
</dbReference>
<dbReference type="GO" id="GO:0036430">
    <property type="term" value="F:CMP kinase activity"/>
    <property type="evidence" value="ECO:0007669"/>
    <property type="project" value="RHEA"/>
</dbReference>
<accession>A0A0P6Y889</accession>
<dbReference type="InterPro" id="IPR011994">
    <property type="entry name" value="Cytidylate_kinase_dom"/>
</dbReference>
<evidence type="ECO:0000256" key="2">
    <source>
        <dbReference type="ARBA" id="ARBA00022679"/>
    </source>
</evidence>
<dbReference type="CDD" id="cd02020">
    <property type="entry name" value="CMPK"/>
    <property type="match status" value="1"/>
</dbReference>
<dbReference type="EC" id="2.7.4.25" evidence="8"/>
<evidence type="ECO:0000313" key="11">
    <source>
        <dbReference type="Proteomes" id="UP000050417"/>
    </source>
</evidence>
<name>A0A0P6Y889_9CHLR</name>
<dbReference type="RefSeq" id="WP_075062532.1">
    <property type="nucleotide sequence ID" value="NZ_LGCL01000021.1"/>
</dbReference>
<dbReference type="OrthoDB" id="9807434at2"/>
<evidence type="ECO:0000313" key="10">
    <source>
        <dbReference type="EMBL" id="KPL77881.1"/>
    </source>
</evidence>
<proteinExistence type="inferred from homology"/>
<dbReference type="GO" id="GO:0006220">
    <property type="term" value="P:pyrimidine nucleotide metabolic process"/>
    <property type="evidence" value="ECO:0007669"/>
    <property type="project" value="UniProtKB-UniRule"/>
</dbReference>
<dbReference type="Gene3D" id="3.40.50.300">
    <property type="entry name" value="P-loop containing nucleotide triphosphate hydrolases"/>
    <property type="match status" value="1"/>
</dbReference>
<dbReference type="SUPFAM" id="SSF52540">
    <property type="entry name" value="P-loop containing nucleoside triphosphate hydrolases"/>
    <property type="match status" value="1"/>
</dbReference>
<dbReference type="Proteomes" id="UP000050417">
    <property type="component" value="Unassembled WGS sequence"/>
</dbReference>
<comment type="catalytic activity">
    <reaction evidence="6 8">
        <text>dCMP + ATP = dCDP + ADP</text>
        <dbReference type="Rhea" id="RHEA:25094"/>
        <dbReference type="ChEBI" id="CHEBI:30616"/>
        <dbReference type="ChEBI" id="CHEBI:57566"/>
        <dbReference type="ChEBI" id="CHEBI:58593"/>
        <dbReference type="ChEBI" id="CHEBI:456216"/>
        <dbReference type="EC" id="2.7.4.25"/>
    </reaction>
</comment>
<dbReference type="HAMAP" id="MF_00238">
    <property type="entry name" value="Cytidyl_kinase_type1"/>
    <property type="match status" value="1"/>
</dbReference>
<keyword evidence="5 8" id="KW-0067">ATP-binding</keyword>
<evidence type="ECO:0000256" key="6">
    <source>
        <dbReference type="ARBA" id="ARBA00047615"/>
    </source>
</evidence>
<dbReference type="PATRIC" id="fig|1134406.4.peg.676"/>
<dbReference type="NCBIfam" id="TIGR00017">
    <property type="entry name" value="cmk"/>
    <property type="match status" value="1"/>
</dbReference>
<sequence>MKYPKHIAIDGPAASGKSTVAEIVAHQIGYLFFDTGVMYRAVTLASLQRLNGVNDEKAVSDLAEAIDIDVRPPSVQDERKYDVLVDGVDVTWDIRKPEVDANVSRVSAYAGVRKAMTAQQRKIGERGQVVMVGRDIGTVVLPDAELKVFLDASVEERARRRYDEVQHRNQPEPYEQILQAMKKRDEIDSTRDLAPLCPADDAHILNTEGMTIQQVVDAILAFLR</sequence>
<dbReference type="Pfam" id="PF02224">
    <property type="entry name" value="Cytidylate_kin"/>
    <property type="match status" value="1"/>
</dbReference>
<keyword evidence="4 8" id="KW-0418">Kinase</keyword>
<dbReference type="GO" id="GO:0036431">
    <property type="term" value="F:dCMP kinase activity"/>
    <property type="evidence" value="ECO:0007669"/>
    <property type="project" value="InterPro"/>
</dbReference>
<dbReference type="STRING" id="1134406.ADN00_08370"/>
<comment type="subcellular location">
    <subcellularLocation>
        <location evidence="8">Cytoplasm</location>
    </subcellularLocation>
</comment>
<feature type="domain" description="Cytidylate kinase" evidence="9">
    <location>
        <begin position="7"/>
        <end position="221"/>
    </location>
</feature>
<comment type="similarity">
    <text evidence="1 8">Belongs to the cytidylate kinase family. Type 1 subfamily.</text>
</comment>
<evidence type="ECO:0000259" key="9">
    <source>
        <dbReference type="Pfam" id="PF02224"/>
    </source>
</evidence>
<dbReference type="AlphaFoldDB" id="A0A0P6Y889"/>
<evidence type="ECO:0000256" key="8">
    <source>
        <dbReference type="HAMAP-Rule" id="MF_00238"/>
    </source>
</evidence>
<reference evidence="10 11" key="1">
    <citation type="submission" date="2015-07" db="EMBL/GenBank/DDBJ databases">
        <title>Genome sequence of Ornatilinea apprima DSM 23815.</title>
        <authorList>
            <person name="Hemp J."/>
            <person name="Ward L.M."/>
            <person name="Pace L.A."/>
            <person name="Fischer W.W."/>
        </authorList>
    </citation>
    <scope>NUCLEOTIDE SEQUENCE [LARGE SCALE GENOMIC DNA]</scope>
    <source>
        <strain evidence="10 11">P3M-1</strain>
    </source>
</reference>
<keyword evidence="2 8" id="KW-0808">Transferase</keyword>
<keyword evidence="3 8" id="KW-0547">Nucleotide-binding</keyword>
<comment type="caution">
    <text evidence="10">The sequence shown here is derived from an EMBL/GenBank/DDBJ whole genome shotgun (WGS) entry which is preliminary data.</text>
</comment>
<dbReference type="InterPro" id="IPR003136">
    <property type="entry name" value="Cytidylate_kin"/>
</dbReference>
<evidence type="ECO:0000256" key="5">
    <source>
        <dbReference type="ARBA" id="ARBA00022840"/>
    </source>
</evidence>
<keyword evidence="8" id="KW-0963">Cytoplasm</keyword>
<keyword evidence="11" id="KW-1185">Reference proteome</keyword>
<evidence type="ECO:0000256" key="7">
    <source>
        <dbReference type="ARBA" id="ARBA00048478"/>
    </source>
</evidence>
<comment type="catalytic activity">
    <reaction evidence="7 8">
        <text>CMP + ATP = CDP + ADP</text>
        <dbReference type="Rhea" id="RHEA:11600"/>
        <dbReference type="ChEBI" id="CHEBI:30616"/>
        <dbReference type="ChEBI" id="CHEBI:58069"/>
        <dbReference type="ChEBI" id="CHEBI:60377"/>
        <dbReference type="ChEBI" id="CHEBI:456216"/>
        <dbReference type="EC" id="2.7.4.25"/>
    </reaction>
</comment>
<evidence type="ECO:0000256" key="4">
    <source>
        <dbReference type="ARBA" id="ARBA00022777"/>
    </source>
</evidence>
<dbReference type="GO" id="GO:0005524">
    <property type="term" value="F:ATP binding"/>
    <property type="evidence" value="ECO:0007669"/>
    <property type="project" value="UniProtKB-UniRule"/>
</dbReference>
<evidence type="ECO:0000256" key="1">
    <source>
        <dbReference type="ARBA" id="ARBA00009427"/>
    </source>
</evidence>
<dbReference type="EMBL" id="LGCL01000021">
    <property type="protein sequence ID" value="KPL77881.1"/>
    <property type="molecule type" value="Genomic_DNA"/>
</dbReference>
<evidence type="ECO:0000256" key="3">
    <source>
        <dbReference type="ARBA" id="ARBA00022741"/>
    </source>
</evidence>
<protein>
    <recommendedName>
        <fullName evidence="8">Cytidylate kinase</fullName>
        <shortName evidence="8">CK</shortName>
        <ecNumber evidence="8">2.7.4.25</ecNumber>
    </recommendedName>
    <alternativeName>
        <fullName evidence="8">Cytidine monophosphate kinase</fullName>
        <shortName evidence="8">CMP kinase</shortName>
    </alternativeName>
</protein>
<gene>
    <name evidence="8" type="primary">cmk</name>
    <name evidence="10" type="ORF">ADN00_08370</name>
</gene>
<feature type="binding site" evidence="8">
    <location>
        <begin position="11"/>
        <end position="19"/>
    </location>
    <ligand>
        <name>ATP</name>
        <dbReference type="ChEBI" id="CHEBI:30616"/>
    </ligand>
</feature>
<dbReference type="GO" id="GO:0005737">
    <property type="term" value="C:cytoplasm"/>
    <property type="evidence" value="ECO:0007669"/>
    <property type="project" value="UniProtKB-SubCell"/>
</dbReference>